<keyword evidence="4" id="KW-1185">Reference proteome</keyword>
<dbReference type="RefSeq" id="WP_326617874.1">
    <property type="nucleotide sequence ID" value="NZ_CP109106.1"/>
</dbReference>
<evidence type="ECO:0000313" key="3">
    <source>
        <dbReference type="EMBL" id="WSB68395.1"/>
    </source>
</evidence>
<proteinExistence type="predicted"/>
<feature type="domain" description="eCIS core" evidence="2">
    <location>
        <begin position="101"/>
        <end position="177"/>
    </location>
</feature>
<feature type="region of interest" description="Disordered" evidence="1">
    <location>
        <begin position="1"/>
        <end position="40"/>
    </location>
</feature>
<feature type="compositionally biased region" description="Low complexity" evidence="1">
    <location>
        <begin position="16"/>
        <end position="29"/>
    </location>
</feature>
<dbReference type="Pfam" id="PF13699">
    <property type="entry name" value="eCIS_core"/>
    <property type="match status" value="1"/>
</dbReference>
<accession>A0ABZ1FEK4</accession>
<gene>
    <name evidence="3" type="ORF">OG863_10750</name>
</gene>
<dbReference type="InterPro" id="IPR025295">
    <property type="entry name" value="eCIS_core_dom"/>
</dbReference>
<protein>
    <submittedName>
        <fullName evidence="3">DUF4157 domain-containing protein</fullName>
    </submittedName>
</protein>
<feature type="compositionally biased region" description="Basic and acidic residues" evidence="1">
    <location>
        <begin position="183"/>
        <end position="202"/>
    </location>
</feature>
<organism evidence="3 4">
    <name type="scientific">Streptomyces decoyicus</name>
    <dbReference type="NCBI Taxonomy" id="249567"/>
    <lineage>
        <taxon>Bacteria</taxon>
        <taxon>Bacillati</taxon>
        <taxon>Actinomycetota</taxon>
        <taxon>Actinomycetes</taxon>
        <taxon>Kitasatosporales</taxon>
        <taxon>Streptomycetaceae</taxon>
        <taxon>Streptomyces</taxon>
    </lineage>
</organism>
<feature type="compositionally biased region" description="Low complexity" evidence="1">
    <location>
        <begin position="221"/>
        <end position="232"/>
    </location>
</feature>
<dbReference type="Proteomes" id="UP001344251">
    <property type="component" value="Chromosome"/>
</dbReference>
<sequence>MRAHDRRPESGRDRAGTAPAARTTDPAAPEVARRQAVTGEAGHLTPEAAAVLQRAVGNAAFAAALAADEQHRHGAGCGHTTPPAVQRSPVEGVLRTPGRALDDSVRADMESRLGADFSDVRVHTDAAAHESAESVNAHAYTSGAHIVFQRGRYDGSSAAGRHMLAHELTHVIQQRTGPVAGTDRGDGTRVSDPSDRFEREAEANASRVMSGAAPVQRSTEPGPSKAAGAAESASPVAGHGAYVQRVEAAASLAGQLAEPCADMAIQQRIEAYDALTDQRPQQRLALLGEIAELLHKHSDREQLKHIEGAVEGEMHRQSTRLARLRRYTADEDGPYELMTDEGLLWDAPDFEHRTSALGRTGQSYFAELSSRNLRSMQSENRDRGQKKNLFSKEKSEPGWMEPVRQKLRQALMGAELHHYTPASRARAMLTDGGLRAKTQLELDTPGFEHNTSSYDEAGLANTGFVFFFIESPGAVRGTRFAKGSDDADAPACVHLPIQQSGLLSSGWVMLSDFAQREYPQIWSTKENRADTDSSLPTRDLKEPAKYTEPVRKFELGVGGIEVEDIMAMAGRPEVEREAASIVTPQVRGDGESEQKYYDGGGKAVAYKERLFQNVLHGHDIIPGLTERAVMEIARFEQTNPKLADSLRGMSGEALMNYLLKHLLRPQAMMPNSVQITEENIAYNVSA</sequence>
<dbReference type="EMBL" id="CP109106">
    <property type="protein sequence ID" value="WSB68395.1"/>
    <property type="molecule type" value="Genomic_DNA"/>
</dbReference>
<evidence type="ECO:0000259" key="2">
    <source>
        <dbReference type="Pfam" id="PF13699"/>
    </source>
</evidence>
<evidence type="ECO:0000256" key="1">
    <source>
        <dbReference type="SAM" id="MobiDB-lite"/>
    </source>
</evidence>
<feature type="compositionally biased region" description="Basic and acidic residues" evidence="1">
    <location>
        <begin position="1"/>
        <end position="15"/>
    </location>
</feature>
<feature type="compositionally biased region" description="Basic and acidic residues" evidence="1">
    <location>
        <begin position="379"/>
        <end position="396"/>
    </location>
</feature>
<reference evidence="3 4" key="1">
    <citation type="submission" date="2022-10" db="EMBL/GenBank/DDBJ databases">
        <title>The complete genomes of actinobacterial strains from the NBC collection.</title>
        <authorList>
            <person name="Joergensen T.S."/>
            <person name="Alvarez Arevalo M."/>
            <person name="Sterndorff E.B."/>
            <person name="Faurdal D."/>
            <person name="Vuksanovic O."/>
            <person name="Mourched A.-S."/>
            <person name="Charusanti P."/>
            <person name="Shaw S."/>
            <person name="Blin K."/>
            <person name="Weber T."/>
        </authorList>
    </citation>
    <scope>NUCLEOTIDE SEQUENCE [LARGE SCALE GENOMIC DNA]</scope>
    <source>
        <strain evidence="3 4">NBC 01774</strain>
    </source>
</reference>
<feature type="region of interest" description="Disordered" evidence="1">
    <location>
        <begin position="374"/>
        <end position="398"/>
    </location>
</feature>
<name>A0ABZ1FEK4_9ACTN</name>
<feature type="region of interest" description="Disordered" evidence="1">
    <location>
        <begin position="175"/>
        <end position="232"/>
    </location>
</feature>
<evidence type="ECO:0000313" key="4">
    <source>
        <dbReference type="Proteomes" id="UP001344251"/>
    </source>
</evidence>